<dbReference type="PIRSF" id="PIRSF016548">
    <property type="entry name" value="Rsd_AlgQ"/>
    <property type="match status" value="1"/>
</dbReference>
<reference evidence="4 5" key="1">
    <citation type="submission" date="2017-03" db="EMBL/GenBank/DDBJ databases">
        <title>Genome sequencing of Shewanella japonica KCTC 22435.</title>
        <authorList>
            <person name="Kim K.M."/>
        </authorList>
    </citation>
    <scope>NUCLEOTIDE SEQUENCE [LARGE SCALE GENOMIC DNA]</scope>
    <source>
        <strain evidence="4 5">KCTC 22435</strain>
    </source>
</reference>
<dbReference type="Proteomes" id="UP000191820">
    <property type="component" value="Chromosome"/>
</dbReference>
<name>A0ABM6JQR3_9GAMM</name>
<evidence type="ECO:0000313" key="4">
    <source>
        <dbReference type="EMBL" id="ARD23971.1"/>
    </source>
</evidence>
<organism evidence="4 5">
    <name type="scientific">Shewanella japonica</name>
    <dbReference type="NCBI Taxonomy" id="93973"/>
    <lineage>
        <taxon>Bacteria</taxon>
        <taxon>Pseudomonadati</taxon>
        <taxon>Pseudomonadota</taxon>
        <taxon>Gammaproteobacteria</taxon>
        <taxon>Alteromonadales</taxon>
        <taxon>Shewanellaceae</taxon>
        <taxon>Shewanella</taxon>
    </lineage>
</organism>
<evidence type="ECO:0000313" key="5">
    <source>
        <dbReference type="Proteomes" id="UP000191820"/>
    </source>
</evidence>
<dbReference type="Pfam" id="PF04353">
    <property type="entry name" value="Rsd_AlgQ"/>
    <property type="match status" value="1"/>
</dbReference>
<dbReference type="EMBL" id="CP020472">
    <property type="protein sequence ID" value="ARD23971.1"/>
    <property type="molecule type" value="Genomic_DNA"/>
</dbReference>
<proteinExistence type="inferred from homology"/>
<protein>
    <submittedName>
        <fullName evidence="4">Anti-RNA polymerase sigma 70 factor</fullName>
    </submittedName>
</protein>
<sequence>MLTKLEKAEQKWGGSNKLVDQWLQHRRNLLIQYFNIAGLAPYTAPEKSLPTTETVKQFCAQLVDYVSEGHFEVYDQVVNECEKSGESSKARAQQLLPQISETTDAALDFNDKYTEVESDDVLMDLDADLSKLAQAMETRFAFEDELLEQLYEHHSKAAS</sequence>
<accession>A0ABM6JQR3</accession>
<dbReference type="InterPro" id="IPR007448">
    <property type="entry name" value="Sigma70_reg_Rsd_AlgQ"/>
</dbReference>
<dbReference type="NCBIfam" id="NF008723">
    <property type="entry name" value="PRK11718.1"/>
    <property type="match status" value="1"/>
</dbReference>
<evidence type="ECO:0000256" key="2">
    <source>
        <dbReference type="ARBA" id="ARBA00023163"/>
    </source>
</evidence>
<keyword evidence="2 3" id="KW-0804">Transcription</keyword>
<dbReference type="Gene3D" id="1.20.120.1370">
    <property type="entry name" value="Regulator of RNA polymerase sigma(70) subunit, domain 4"/>
    <property type="match status" value="1"/>
</dbReference>
<dbReference type="InterPro" id="IPR038309">
    <property type="entry name" value="Rsd/AlgQ_sf"/>
</dbReference>
<dbReference type="RefSeq" id="WP_055023554.1">
    <property type="nucleotide sequence ID" value="NZ_CANMJJ010000019.1"/>
</dbReference>
<evidence type="ECO:0000256" key="1">
    <source>
        <dbReference type="ARBA" id="ARBA00023015"/>
    </source>
</evidence>
<gene>
    <name evidence="4" type="ORF">SJ2017_3730</name>
</gene>
<evidence type="ECO:0000256" key="3">
    <source>
        <dbReference type="RuleBase" id="RU004409"/>
    </source>
</evidence>
<keyword evidence="1 3" id="KW-0805">Transcription regulation</keyword>
<keyword evidence="5" id="KW-1185">Reference proteome</keyword>
<comment type="similarity">
    <text evidence="3">Belongs to the Rsd/AlgQ family.</text>
</comment>